<dbReference type="InterPro" id="IPR013083">
    <property type="entry name" value="Znf_RING/FYVE/PHD"/>
</dbReference>
<accession>A0A2G9HER2</accession>
<dbReference type="STRING" id="429701.A0A2G9HER2"/>
<protein>
    <recommendedName>
        <fullName evidence="2">DC1 domain-containing protein</fullName>
    </recommendedName>
</protein>
<evidence type="ECO:0000313" key="3">
    <source>
        <dbReference type="EMBL" id="PIN16011.1"/>
    </source>
</evidence>
<feature type="domain" description="DC1" evidence="2">
    <location>
        <begin position="229"/>
        <end position="276"/>
    </location>
</feature>
<evidence type="ECO:0000313" key="4">
    <source>
        <dbReference type="Proteomes" id="UP000231279"/>
    </source>
</evidence>
<dbReference type="EMBL" id="NKXS01001976">
    <property type="protein sequence ID" value="PIN16011.1"/>
    <property type="molecule type" value="Genomic_DNA"/>
</dbReference>
<dbReference type="PANTHER" id="PTHR32410:SF216">
    <property type="entry name" value="PHORBOL-ESTER_DAG-TYPE DOMAIN-CONTAINING PROTEIN"/>
    <property type="match status" value="1"/>
</dbReference>
<sequence>MDEEFEHFCHEHPLILASKWQIWGGGGDWDLAYVCLFCEFWMHKSCALLPTTFQSVSHHQHPLSLSYFLPHFYLIFRFNCDICHHHIYLMYWVYYCARCRFLAHAKRGTQQTNSIAGTSKSNTEQEDGSLIQLPVKNVPMDLIVPFLIRQKMYYSCDKCKFFLHLSCYNIPSELEHDHVEGSHKLSLSVKGALSWSNCYFWYAYVSENYDFNLHHACAMLPRIVRHTWDKHPLPLAYPPYSHHSGDIYCEICEQEIHPKRWTYHCRECDQFFHPDCLSRCGYYRNIKFGCQLVLENRHRQRTVPPDLEVVKDESAWQLSITKKNQLNRKQAKDKLCAGKRAETVHGKFPMKRKEIVQTDPNWFGL</sequence>
<proteinExistence type="predicted"/>
<keyword evidence="4" id="KW-1185">Reference proteome</keyword>
<dbReference type="Proteomes" id="UP000231279">
    <property type="component" value="Unassembled WGS sequence"/>
</dbReference>
<comment type="caution">
    <text evidence="3">The sequence shown here is derived from an EMBL/GenBank/DDBJ whole genome shotgun (WGS) entry which is preliminary data.</text>
</comment>
<dbReference type="InterPro" id="IPR046349">
    <property type="entry name" value="C1-like_sf"/>
</dbReference>
<evidence type="ECO:0000256" key="1">
    <source>
        <dbReference type="ARBA" id="ARBA00022737"/>
    </source>
</evidence>
<dbReference type="OrthoDB" id="1884766at2759"/>
<name>A0A2G9HER2_9LAMI</name>
<dbReference type="InterPro" id="IPR053192">
    <property type="entry name" value="Vacuole_Formation_Reg"/>
</dbReference>
<dbReference type="InterPro" id="IPR004146">
    <property type="entry name" value="DC1"/>
</dbReference>
<dbReference type="AlphaFoldDB" id="A0A2G9HER2"/>
<reference evidence="4" key="1">
    <citation type="journal article" date="2018" name="Gigascience">
        <title>Genome assembly of the Pink Ipe (Handroanthus impetiginosus, Bignoniaceae), a highly valued, ecologically keystone Neotropical timber forest tree.</title>
        <authorList>
            <person name="Silva-Junior O.B."/>
            <person name="Grattapaglia D."/>
            <person name="Novaes E."/>
            <person name="Collevatti R.G."/>
        </authorList>
    </citation>
    <scope>NUCLEOTIDE SEQUENCE [LARGE SCALE GENOMIC DNA]</scope>
    <source>
        <strain evidence="4">cv. UFG-1</strain>
    </source>
</reference>
<dbReference type="Pfam" id="PF03107">
    <property type="entry name" value="C1_2"/>
    <property type="match status" value="1"/>
</dbReference>
<keyword evidence="1" id="KW-0677">Repeat</keyword>
<organism evidence="3 4">
    <name type="scientific">Handroanthus impetiginosus</name>
    <dbReference type="NCBI Taxonomy" id="429701"/>
    <lineage>
        <taxon>Eukaryota</taxon>
        <taxon>Viridiplantae</taxon>
        <taxon>Streptophyta</taxon>
        <taxon>Embryophyta</taxon>
        <taxon>Tracheophyta</taxon>
        <taxon>Spermatophyta</taxon>
        <taxon>Magnoliopsida</taxon>
        <taxon>eudicotyledons</taxon>
        <taxon>Gunneridae</taxon>
        <taxon>Pentapetalae</taxon>
        <taxon>asterids</taxon>
        <taxon>lamiids</taxon>
        <taxon>Lamiales</taxon>
        <taxon>Bignoniaceae</taxon>
        <taxon>Crescentiina</taxon>
        <taxon>Tabebuia alliance</taxon>
        <taxon>Handroanthus</taxon>
    </lineage>
</organism>
<evidence type="ECO:0000259" key="2">
    <source>
        <dbReference type="Pfam" id="PF03107"/>
    </source>
</evidence>
<dbReference type="PANTHER" id="PTHR32410">
    <property type="entry name" value="CYSTEINE/HISTIDINE-RICH C1 DOMAIN FAMILY PROTEIN"/>
    <property type="match status" value="1"/>
</dbReference>
<dbReference type="Gene3D" id="3.30.40.10">
    <property type="entry name" value="Zinc/RING finger domain, C3HC4 (zinc finger)"/>
    <property type="match status" value="1"/>
</dbReference>
<gene>
    <name evidence="3" type="ORF">CDL12_11341</name>
</gene>
<dbReference type="SUPFAM" id="SSF57889">
    <property type="entry name" value="Cysteine-rich domain"/>
    <property type="match status" value="2"/>
</dbReference>